<dbReference type="EMBL" id="JAFBDR010000001">
    <property type="protein sequence ID" value="MBM7569790.1"/>
    <property type="molecule type" value="Genomic_DNA"/>
</dbReference>
<sequence length="43" mass="5024">MISTSIPWRNCKNTLEITTKIASEKTNKLGIRNAWIIKKSMRF</sequence>
<accession>A0ABS2MVS7</accession>
<organism evidence="1 2">
    <name type="scientific">Aquibacillus albus</name>
    <dbReference type="NCBI Taxonomy" id="1168171"/>
    <lineage>
        <taxon>Bacteria</taxon>
        <taxon>Bacillati</taxon>
        <taxon>Bacillota</taxon>
        <taxon>Bacilli</taxon>
        <taxon>Bacillales</taxon>
        <taxon>Bacillaceae</taxon>
        <taxon>Aquibacillus</taxon>
    </lineage>
</organism>
<keyword evidence="2" id="KW-1185">Reference proteome</keyword>
<evidence type="ECO:0000313" key="1">
    <source>
        <dbReference type="EMBL" id="MBM7569790.1"/>
    </source>
</evidence>
<gene>
    <name evidence="1" type="ORF">JOC48_000259</name>
</gene>
<dbReference type="Proteomes" id="UP001296943">
    <property type="component" value="Unassembled WGS sequence"/>
</dbReference>
<protein>
    <submittedName>
        <fullName evidence="1">Uncharacterized protein</fullName>
    </submittedName>
</protein>
<reference evidence="1 2" key="1">
    <citation type="submission" date="2021-01" db="EMBL/GenBank/DDBJ databases">
        <title>Genomic Encyclopedia of Type Strains, Phase IV (KMG-IV): sequencing the most valuable type-strain genomes for metagenomic binning, comparative biology and taxonomic classification.</title>
        <authorList>
            <person name="Goeker M."/>
        </authorList>
    </citation>
    <scope>NUCLEOTIDE SEQUENCE [LARGE SCALE GENOMIC DNA]</scope>
    <source>
        <strain evidence="1 2">DSM 23711</strain>
    </source>
</reference>
<comment type="caution">
    <text evidence="1">The sequence shown here is derived from an EMBL/GenBank/DDBJ whole genome shotgun (WGS) entry which is preliminary data.</text>
</comment>
<evidence type="ECO:0000313" key="2">
    <source>
        <dbReference type="Proteomes" id="UP001296943"/>
    </source>
</evidence>
<proteinExistence type="predicted"/>
<name>A0ABS2MVS7_9BACI</name>